<evidence type="ECO:0000256" key="4">
    <source>
        <dbReference type="ARBA" id="ARBA00022475"/>
    </source>
</evidence>
<keyword evidence="3" id="KW-0813">Transport</keyword>
<evidence type="ECO:0000256" key="5">
    <source>
        <dbReference type="ARBA" id="ARBA00022692"/>
    </source>
</evidence>
<keyword evidence="7 8" id="KW-0472">Membrane</keyword>
<dbReference type="Proteomes" id="UP000188174">
    <property type="component" value="Chromosome"/>
</dbReference>
<proteinExistence type="inferred from homology"/>
<feature type="transmembrane region" description="Helical" evidence="8">
    <location>
        <begin position="168"/>
        <end position="194"/>
    </location>
</feature>
<evidence type="ECO:0000313" key="9">
    <source>
        <dbReference type="EMBL" id="AQQ03063.1"/>
    </source>
</evidence>
<feature type="transmembrane region" description="Helical" evidence="8">
    <location>
        <begin position="79"/>
        <end position="105"/>
    </location>
</feature>
<evidence type="ECO:0000256" key="2">
    <source>
        <dbReference type="ARBA" id="ARBA00009773"/>
    </source>
</evidence>
<feature type="transmembrane region" description="Helical" evidence="8">
    <location>
        <begin position="233"/>
        <end position="253"/>
    </location>
</feature>
<dbReference type="EMBL" id="CP019630">
    <property type="protein sequence ID" value="AQQ03063.1"/>
    <property type="molecule type" value="Genomic_DNA"/>
</dbReference>
<feature type="transmembrane region" description="Helical" evidence="8">
    <location>
        <begin position="49"/>
        <end position="67"/>
    </location>
</feature>
<protein>
    <submittedName>
        <fullName evidence="9">AI-2E family transporter</fullName>
    </submittedName>
</protein>
<name>A0ABN4WSC2_9HYPH</name>
<evidence type="ECO:0000256" key="3">
    <source>
        <dbReference type="ARBA" id="ARBA00022448"/>
    </source>
</evidence>
<dbReference type="Pfam" id="PF01594">
    <property type="entry name" value="AI-2E_transport"/>
    <property type="match status" value="1"/>
</dbReference>
<dbReference type="InterPro" id="IPR002549">
    <property type="entry name" value="AI-2E-like"/>
</dbReference>
<feature type="transmembrane region" description="Helical" evidence="8">
    <location>
        <begin position="290"/>
        <end position="311"/>
    </location>
</feature>
<keyword evidence="4" id="KW-1003">Cell membrane</keyword>
<feature type="transmembrane region" description="Helical" evidence="8">
    <location>
        <begin position="259"/>
        <end position="283"/>
    </location>
</feature>
<dbReference type="PANTHER" id="PTHR21716:SF67">
    <property type="entry name" value="TRANSPORT PROTEIN YDIK-RELATED"/>
    <property type="match status" value="1"/>
</dbReference>
<sequence>MTEEPSSTPRVETVVKPDPTLDAKVIDIAIRLGVLGLFAYFSLQLVAPFFLFLVWAVVLTVALYPVFDWLVARLGGRKVLAAVLITLCCLAIVIGPVAVLIVSLVDTLQGWYHGMANGVLKLPPLPEKLAGLPVVGAKISEIWQLAGQGLEQLLAKVGPTLVPAGSRILGVLASLSGSVLFFIVSIVLAGCLFVPAPSLAKGSKLFADRIIAPRGSEFVDLAGATIRNVSRGVIGVAVVQGLLTGIVLISFSVPLAGVLTFVALILCIIQIGPALVIIPTIIWAWSSWELVPALLFTVLMVPVMLIDNVLRPILMSRGLNVPMLVILIGVLGGTIAYGLIGLFLGPVILAVFYELIIAWVKAGEKRPPEVTTLPDR</sequence>
<evidence type="ECO:0000256" key="8">
    <source>
        <dbReference type="SAM" id="Phobius"/>
    </source>
</evidence>
<feature type="transmembrane region" description="Helical" evidence="8">
    <location>
        <begin position="323"/>
        <end position="356"/>
    </location>
</feature>
<comment type="subcellular location">
    <subcellularLocation>
        <location evidence="1">Cell membrane</location>
        <topology evidence="1">Multi-pass membrane protein</topology>
    </subcellularLocation>
</comment>
<evidence type="ECO:0000256" key="7">
    <source>
        <dbReference type="ARBA" id="ARBA00023136"/>
    </source>
</evidence>
<keyword evidence="5 8" id="KW-0812">Transmembrane</keyword>
<comment type="similarity">
    <text evidence="2">Belongs to the autoinducer-2 exporter (AI-2E) (TC 2.A.86) family.</text>
</comment>
<organism evidence="9 10">
    <name type="scientific">Roseibium algicola</name>
    <dbReference type="NCBI Taxonomy" id="2857014"/>
    <lineage>
        <taxon>Bacteria</taxon>
        <taxon>Pseudomonadati</taxon>
        <taxon>Pseudomonadota</taxon>
        <taxon>Alphaproteobacteria</taxon>
        <taxon>Hyphomicrobiales</taxon>
        <taxon>Stappiaceae</taxon>
        <taxon>Roseibium</taxon>
    </lineage>
</organism>
<evidence type="ECO:0000313" key="10">
    <source>
        <dbReference type="Proteomes" id="UP000188174"/>
    </source>
</evidence>
<gene>
    <name evidence="9" type="ORF">B0E33_05160</name>
</gene>
<keyword evidence="6 8" id="KW-1133">Transmembrane helix</keyword>
<evidence type="ECO:0000256" key="1">
    <source>
        <dbReference type="ARBA" id="ARBA00004651"/>
    </source>
</evidence>
<keyword evidence="10" id="KW-1185">Reference proteome</keyword>
<accession>A0ABN4WSC2</accession>
<reference evidence="9 10" key="1">
    <citation type="submission" date="2017-02" db="EMBL/GenBank/DDBJ databases">
        <authorList>
            <person name="Jeong S."/>
        </authorList>
    </citation>
    <scope>NUCLEOTIDE SEQUENCE [LARGE SCALE GENOMIC DNA]</scope>
    <source>
        <strain evidence="9 10">RMAR6-6</strain>
    </source>
</reference>
<evidence type="ECO:0000256" key="6">
    <source>
        <dbReference type="ARBA" id="ARBA00022989"/>
    </source>
</evidence>
<dbReference type="RefSeq" id="WP_062489968.1">
    <property type="nucleotide sequence ID" value="NZ_CP019630.1"/>
</dbReference>
<dbReference type="PANTHER" id="PTHR21716">
    <property type="entry name" value="TRANSMEMBRANE PROTEIN"/>
    <property type="match status" value="1"/>
</dbReference>